<evidence type="ECO:0000313" key="3">
    <source>
        <dbReference type="Proteomes" id="UP000287651"/>
    </source>
</evidence>
<gene>
    <name evidence="2" type="ORF">B296_00058971</name>
</gene>
<dbReference type="EMBL" id="AMZH03026536">
    <property type="protein sequence ID" value="RRT34572.1"/>
    <property type="molecule type" value="Genomic_DNA"/>
</dbReference>
<organism evidence="2 3">
    <name type="scientific">Ensete ventricosum</name>
    <name type="common">Abyssinian banana</name>
    <name type="synonym">Musa ensete</name>
    <dbReference type="NCBI Taxonomy" id="4639"/>
    <lineage>
        <taxon>Eukaryota</taxon>
        <taxon>Viridiplantae</taxon>
        <taxon>Streptophyta</taxon>
        <taxon>Embryophyta</taxon>
        <taxon>Tracheophyta</taxon>
        <taxon>Spermatophyta</taxon>
        <taxon>Magnoliopsida</taxon>
        <taxon>Liliopsida</taxon>
        <taxon>Zingiberales</taxon>
        <taxon>Musaceae</taxon>
        <taxon>Ensete</taxon>
    </lineage>
</organism>
<evidence type="ECO:0000313" key="2">
    <source>
        <dbReference type="EMBL" id="RRT34572.1"/>
    </source>
</evidence>
<keyword evidence="1" id="KW-1133">Transmembrane helix</keyword>
<protein>
    <submittedName>
        <fullName evidence="2">Uncharacterized protein</fullName>
    </submittedName>
</protein>
<accession>A0A426X517</accession>
<reference evidence="2 3" key="1">
    <citation type="journal article" date="2014" name="Agronomy (Basel)">
        <title>A Draft Genome Sequence for Ensete ventricosum, the Drought-Tolerant Tree Against Hunger.</title>
        <authorList>
            <person name="Harrison J."/>
            <person name="Moore K.A."/>
            <person name="Paszkiewicz K."/>
            <person name="Jones T."/>
            <person name="Grant M."/>
            <person name="Ambacheew D."/>
            <person name="Muzemil S."/>
            <person name="Studholme D.J."/>
        </authorList>
    </citation>
    <scope>NUCLEOTIDE SEQUENCE [LARGE SCALE GENOMIC DNA]</scope>
</reference>
<name>A0A426X517_ENSVE</name>
<keyword evidence="1" id="KW-0472">Membrane</keyword>
<sequence length="195" mass="21753">MAMAEERYNRRNPAVKRILQEVKEMQCNPSDDFMSLPLEVIDICTYLTCKVLLNQIHQYMLSKASPVPQFLPTPTTEPTDNLVPEDQVTANLDAISAAEDLPNQESDQRAIEDGHEVHVNEAEGPLRVGISAGASSRLPAVEVSELHQRPAARVQKPLDDRFLTWAAIWLVVAILLLLVKKFLKFNSFAGYMGGL</sequence>
<dbReference type="AlphaFoldDB" id="A0A426X517"/>
<feature type="transmembrane region" description="Helical" evidence="1">
    <location>
        <begin position="162"/>
        <end position="179"/>
    </location>
</feature>
<dbReference type="Proteomes" id="UP000287651">
    <property type="component" value="Unassembled WGS sequence"/>
</dbReference>
<evidence type="ECO:0000256" key="1">
    <source>
        <dbReference type="SAM" id="Phobius"/>
    </source>
</evidence>
<keyword evidence="1" id="KW-0812">Transmembrane</keyword>
<comment type="caution">
    <text evidence="2">The sequence shown here is derived from an EMBL/GenBank/DDBJ whole genome shotgun (WGS) entry which is preliminary data.</text>
</comment>
<proteinExistence type="predicted"/>